<keyword evidence="5 6" id="KW-0472">Membrane</keyword>
<evidence type="ECO:0000313" key="9">
    <source>
        <dbReference type="EMBL" id="KAK0952537.1"/>
    </source>
</evidence>
<dbReference type="AlphaFoldDB" id="A0AAN6H2U7"/>
<protein>
    <recommendedName>
        <fullName evidence="8">Cardiolipin synthase N-terminal domain-containing protein</fullName>
    </recommendedName>
</protein>
<sequence length="169" mass="18304">MFSPTLTIFLNLCLAALTFAAPLSNEKLTTMGNAQQMGAGGGVLCFAVLILDILVWVEVIKSTRPPSHKLLWCVLVFLLPVVGPILYYVFSDRAKHNPEAGGYEQIAWESGRLSGRIVLWEERTAGVADDLDGTIATPSEDSSVRLRRATIAGSPRTSCKASLVVERSL</sequence>
<evidence type="ECO:0000256" key="3">
    <source>
        <dbReference type="ARBA" id="ARBA00022692"/>
    </source>
</evidence>
<evidence type="ECO:0000256" key="6">
    <source>
        <dbReference type="SAM" id="Phobius"/>
    </source>
</evidence>
<evidence type="ECO:0000256" key="2">
    <source>
        <dbReference type="ARBA" id="ARBA00022475"/>
    </source>
</evidence>
<proteinExistence type="predicted"/>
<comment type="subcellular location">
    <subcellularLocation>
        <location evidence="1">Cell membrane</location>
        <topology evidence="1">Multi-pass membrane protein</topology>
    </subcellularLocation>
</comment>
<keyword evidence="4 6" id="KW-1133">Transmembrane helix</keyword>
<evidence type="ECO:0000259" key="8">
    <source>
        <dbReference type="Pfam" id="PF13396"/>
    </source>
</evidence>
<feature type="transmembrane region" description="Helical" evidence="6">
    <location>
        <begin position="36"/>
        <end position="57"/>
    </location>
</feature>
<feature type="chain" id="PRO_5042832459" description="Cardiolipin synthase N-terminal domain-containing protein" evidence="7">
    <location>
        <begin position="21"/>
        <end position="169"/>
    </location>
</feature>
<reference evidence="9" key="1">
    <citation type="submission" date="2023-06" db="EMBL/GenBank/DDBJ databases">
        <title>Black Yeasts Isolated from many extreme environments.</title>
        <authorList>
            <person name="Coleine C."/>
            <person name="Stajich J.E."/>
            <person name="Selbmann L."/>
        </authorList>
    </citation>
    <scope>NUCLEOTIDE SEQUENCE</scope>
    <source>
        <strain evidence="9">CCFEE 5200</strain>
    </source>
</reference>
<evidence type="ECO:0000256" key="1">
    <source>
        <dbReference type="ARBA" id="ARBA00004651"/>
    </source>
</evidence>
<dbReference type="GO" id="GO:0005886">
    <property type="term" value="C:plasma membrane"/>
    <property type="evidence" value="ECO:0007669"/>
    <property type="project" value="UniProtKB-SubCell"/>
</dbReference>
<accession>A0AAN6H2U7</accession>
<keyword evidence="10" id="KW-1185">Reference proteome</keyword>
<dbReference type="Pfam" id="PF13396">
    <property type="entry name" value="PLDc_N"/>
    <property type="match status" value="1"/>
</dbReference>
<gene>
    <name evidence="9" type="ORF">LTR91_024353</name>
</gene>
<evidence type="ECO:0000313" key="10">
    <source>
        <dbReference type="Proteomes" id="UP001175353"/>
    </source>
</evidence>
<dbReference type="InterPro" id="IPR027379">
    <property type="entry name" value="CLS_N"/>
</dbReference>
<evidence type="ECO:0000256" key="7">
    <source>
        <dbReference type="SAM" id="SignalP"/>
    </source>
</evidence>
<evidence type="ECO:0000256" key="5">
    <source>
        <dbReference type="ARBA" id="ARBA00023136"/>
    </source>
</evidence>
<feature type="transmembrane region" description="Helical" evidence="6">
    <location>
        <begin position="69"/>
        <end position="90"/>
    </location>
</feature>
<dbReference type="Proteomes" id="UP001175353">
    <property type="component" value="Unassembled WGS sequence"/>
</dbReference>
<feature type="domain" description="Cardiolipin synthase N-terminal" evidence="8">
    <location>
        <begin position="50"/>
        <end position="90"/>
    </location>
</feature>
<organism evidence="9 10">
    <name type="scientific">Friedmanniomyces endolithicus</name>
    <dbReference type="NCBI Taxonomy" id="329885"/>
    <lineage>
        <taxon>Eukaryota</taxon>
        <taxon>Fungi</taxon>
        <taxon>Dikarya</taxon>
        <taxon>Ascomycota</taxon>
        <taxon>Pezizomycotina</taxon>
        <taxon>Dothideomycetes</taxon>
        <taxon>Dothideomycetidae</taxon>
        <taxon>Mycosphaerellales</taxon>
        <taxon>Teratosphaeriaceae</taxon>
        <taxon>Friedmanniomyces</taxon>
    </lineage>
</organism>
<evidence type="ECO:0000256" key="4">
    <source>
        <dbReference type="ARBA" id="ARBA00022989"/>
    </source>
</evidence>
<keyword evidence="3 6" id="KW-0812">Transmembrane</keyword>
<keyword evidence="2" id="KW-1003">Cell membrane</keyword>
<comment type="caution">
    <text evidence="9">The sequence shown here is derived from an EMBL/GenBank/DDBJ whole genome shotgun (WGS) entry which is preliminary data.</text>
</comment>
<keyword evidence="7" id="KW-0732">Signal</keyword>
<dbReference type="EMBL" id="JAUJLE010000606">
    <property type="protein sequence ID" value="KAK0952537.1"/>
    <property type="molecule type" value="Genomic_DNA"/>
</dbReference>
<feature type="signal peptide" evidence="7">
    <location>
        <begin position="1"/>
        <end position="20"/>
    </location>
</feature>
<name>A0AAN6H2U7_9PEZI</name>